<dbReference type="EMBL" id="CP133612">
    <property type="protein sequence ID" value="WMV10282.1"/>
    <property type="molecule type" value="Genomic_DNA"/>
</dbReference>
<keyword evidence="7" id="KW-0804">Transcription</keyword>
<comment type="subcellular location">
    <subcellularLocation>
        <location evidence="1">Nucleus</location>
    </subcellularLocation>
</comment>
<dbReference type="Pfam" id="PF07496">
    <property type="entry name" value="zf-CW"/>
    <property type="match status" value="1"/>
</dbReference>
<evidence type="ECO:0000259" key="9">
    <source>
        <dbReference type="PROSITE" id="PS51050"/>
    </source>
</evidence>
<dbReference type="GO" id="GO:0003677">
    <property type="term" value="F:DNA binding"/>
    <property type="evidence" value="ECO:0007669"/>
    <property type="project" value="UniProtKB-KW"/>
</dbReference>
<dbReference type="AlphaFoldDB" id="A0AAF0T734"/>
<evidence type="ECO:0000256" key="5">
    <source>
        <dbReference type="ARBA" id="ARBA00023015"/>
    </source>
</evidence>
<evidence type="ECO:0000256" key="3">
    <source>
        <dbReference type="ARBA" id="ARBA00022771"/>
    </source>
</evidence>
<accession>A0AAF0T734</accession>
<dbReference type="PANTHER" id="PTHR12396:SF0">
    <property type="entry name" value="METHYL-CPG BINDING DOMAIN PROTEIN-LIKE, ISOFORM C"/>
    <property type="match status" value="1"/>
</dbReference>
<keyword evidence="5" id="KW-0805">Transcription regulation</keyword>
<feature type="domain" description="CW-type" evidence="9">
    <location>
        <begin position="19"/>
        <end position="77"/>
    </location>
</feature>
<reference evidence="10" key="1">
    <citation type="submission" date="2023-08" db="EMBL/GenBank/DDBJ databases">
        <title>A de novo genome assembly of Solanum verrucosum Schlechtendal, a Mexican diploid species geographically isolated from the other diploid A-genome species in potato relatives.</title>
        <authorList>
            <person name="Hosaka K."/>
        </authorList>
    </citation>
    <scope>NUCLEOTIDE SEQUENCE</scope>
    <source>
        <tissue evidence="10">Young leaves</tissue>
    </source>
</reference>
<sequence length="229" mass="26942">MDQNVSHGVEPVNNMKPPTTPGALLVECARCFKWRYIPTKERYEEIREHILERPFYSETTREWHSNKKCDDPPDVTEDESGFKWAIDAPNIPQPPLGWERLIKFRTKRVSRYFKPSSTSEKTTLRSSIEIEKYVVIIKFLPRYLEQHPEDATQSAKLDNFSFQIPRSLEEDYVVNGEWYKDRDIPSINELKWKRKTSKRKGRDDWGTIVLFLKEIQASNEQAVAMTSVS</sequence>
<evidence type="ECO:0000256" key="7">
    <source>
        <dbReference type="ARBA" id="ARBA00023163"/>
    </source>
</evidence>
<evidence type="ECO:0000256" key="4">
    <source>
        <dbReference type="ARBA" id="ARBA00022833"/>
    </source>
</evidence>
<evidence type="ECO:0000313" key="11">
    <source>
        <dbReference type="Proteomes" id="UP001234989"/>
    </source>
</evidence>
<evidence type="ECO:0000256" key="8">
    <source>
        <dbReference type="ARBA" id="ARBA00023242"/>
    </source>
</evidence>
<dbReference type="GO" id="GO:0005634">
    <property type="term" value="C:nucleus"/>
    <property type="evidence" value="ECO:0007669"/>
    <property type="project" value="UniProtKB-SubCell"/>
</dbReference>
<evidence type="ECO:0000256" key="1">
    <source>
        <dbReference type="ARBA" id="ARBA00004123"/>
    </source>
</evidence>
<dbReference type="Proteomes" id="UP001234989">
    <property type="component" value="Chromosome 1"/>
</dbReference>
<keyword evidence="8" id="KW-0539">Nucleus</keyword>
<dbReference type="InterPro" id="IPR011124">
    <property type="entry name" value="Znf_CW"/>
</dbReference>
<dbReference type="InterPro" id="IPR016177">
    <property type="entry name" value="DNA-bd_dom_sf"/>
</dbReference>
<dbReference type="SUPFAM" id="SSF54171">
    <property type="entry name" value="DNA-binding domain"/>
    <property type="match status" value="1"/>
</dbReference>
<keyword evidence="6" id="KW-0238">DNA-binding</keyword>
<evidence type="ECO:0000256" key="2">
    <source>
        <dbReference type="ARBA" id="ARBA00022723"/>
    </source>
</evidence>
<organism evidence="10 11">
    <name type="scientific">Solanum verrucosum</name>
    <dbReference type="NCBI Taxonomy" id="315347"/>
    <lineage>
        <taxon>Eukaryota</taxon>
        <taxon>Viridiplantae</taxon>
        <taxon>Streptophyta</taxon>
        <taxon>Embryophyta</taxon>
        <taxon>Tracheophyta</taxon>
        <taxon>Spermatophyta</taxon>
        <taxon>Magnoliopsida</taxon>
        <taxon>eudicotyledons</taxon>
        <taxon>Gunneridae</taxon>
        <taxon>Pentapetalae</taxon>
        <taxon>asterids</taxon>
        <taxon>lamiids</taxon>
        <taxon>Solanales</taxon>
        <taxon>Solanaceae</taxon>
        <taxon>Solanoideae</taxon>
        <taxon>Solaneae</taxon>
        <taxon>Solanum</taxon>
    </lineage>
</organism>
<dbReference type="PROSITE" id="PS51050">
    <property type="entry name" value="ZF_CW"/>
    <property type="match status" value="1"/>
</dbReference>
<proteinExistence type="predicted"/>
<protein>
    <recommendedName>
        <fullName evidence="9">CW-type domain-containing protein</fullName>
    </recommendedName>
</protein>
<name>A0AAF0T734_SOLVR</name>
<dbReference type="PANTHER" id="PTHR12396">
    <property type="entry name" value="METHYL-CPG BINDING PROTEIN, MBD"/>
    <property type="match status" value="1"/>
</dbReference>
<keyword evidence="2" id="KW-0479">Metal-binding</keyword>
<dbReference type="GO" id="GO:0008270">
    <property type="term" value="F:zinc ion binding"/>
    <property type="evidence" value="ECO:0007669"/>
    <property type="project" value="UniProtKB-KW"/>
</dbReference>
<keyword evidence="3" id="KW-0863">Zinc-finger</keyword>
<evidence type="ECO:0000313" key="10">
    <source>
        <dbReference type="EMBL" id="WMV10282.1"/>
    </source>
</evidence>
<evidence type="ECO:0000256" key="6">
    <source>
        <dbReference type="ARBA" id="ARBA00023125"/>
    </source>
</evidence>
<gene>
    <name evidence="10" type="ORF">MTR67_003667</name>
</gene>
<keyword evidence="11" id="KW-1185">Reference proteome</keyword>
<keyword evidence="4" id="KW-0862">Zinc</keyword>